<evidence type="ECO:0000259" key="2">
    <source>
        <dbReference type="PROSITE" id="PS51733"/>
    </source>
</evidence>
<organism evidence="3 4">
    <name type="scientific">Aquincola agrisoli</name>
    <dbReference type="NCBI Taxonomy" id="3119538"/>
    <lineage>
        <taxon>Bacteria</taxon>
        <taxon>Pseudomonadati</taxon>
        <taxon>Pseudomonadota</taxon>
        <taxon>Betaproteobacteria</taxon>
        <taxon>Burkholderiales</taxon>
        <taxon>Sphaerotilaceae</taxon>
        <taxon>Aquincola</taxon>
    </lineage>
</organism>
<dbReference type="PANTHER" id="PTHR12835">
    <property type="entry name" value="BIOTIN PROTEIN LIGASE"/>
    <property type="match status" value="1"/>
</dbReference>
<dbReference type="InterPro" id="IPR045864">
    <property type="entry name" value="aa-tRNA-synth_II/BPL/LPL"/>
</dbReference>
<reference evidence="3 4" key="1">
    <citation type="submission" date="2024-02" db="EMBL/GenBank/DDBJ databases">
        <title>Genome sequence of Aquincola sp. MAHUQ-54.</title>
        <authorList>
            <person name="Huq M.A."/>
        </authorList>
    </citation>
    <scope>NUCLEOTIDE SEQUENCE [LARGE SCALE GENOMIC DNA]</scope>
    <source>
        <strain evidence="3 4">MAHUQ-54</strain>
    </source>
</reference>
<keyword evidence="1 3" id="KW-0436">Ligase</keyword>
<dbReference type="GO" id="GO:0005737">
    <property type="term" value="C:cytoplasm"/>
    <property type="evidence" value="ECO:0007669"/>
    <property type="project" value="TreeGrafter"/>
</dbReference>
<dbReference type="InterPro" id="IPR004143">
    <property type="entry name" value="BPL_LPL_catalytic"/>
</dbReference>
<accession>A0AAW9QHE7</accession>
<gene>
    <name evidence="3" type="ORF">V4F39_14230</name>
</gene>
<dbReference type="NCBIfam" id="TIGR00121">
    <property type="entry name" value="birA_ligase"/>
    <property type="match status" value="1"/>
</dbReference>
<protein>
    <submittedName>
        <fullName evidence="3">Biotin--[acetyl-CoA-carboxylase] ligase</fullName>
        <ecNumber evidence="3">6.3.4.15</ecNumber>
    </submittedName>
</protein>
<comment type="caution">
    <text evidence="3">The sequence shown here is derived from an EMBL/GenBank/DDBJ whole genome shotgun (WGS) entry which is preliminary data.</text>
</comment>
<evidence type="ECO:0000313" key="3">
    <source>
        <dbReference type="EMBL" id="MEF7615074.1"/>
    </source>
</evidence>
<dbReference type="InterPro" id="IPR004408">
    <property type="entry name" value="Biotin_CoA_COase_ligase"/>
</dbReference>
<proteinExistence type="predicted"/>
<sequence length="305" mass="32062">MSNEPSHMSWGAELLWEQLQPLMPGISIEVVARADSTNSQLIDRARMFSGRRDQPVTIPGALELQDRDEHSPHGRRTGDTHPCLLVAESQTRGRGRHGRNWQSSTGASLTFSLAVALSPRDWSGLSLAVGVALAEALEAVPGAGGPAIGLKWPNDLWLMDAPGSGRKLGGVLIETVMVGSRRMAIVGVGLNVAPQPTRDLSSGYACLQERQPGVDAPAALHQVAAPLAAALLLFEREGFAAFAGRFAQRDLLRGQPITTTLPQVPAGVADGVGEDGSLRVRVGQGADAAVQLVSSGDVSVRIDGN</sequence>
<dbReference type="RefSeq" id="WP_332290181.1">
    <property type="nucleotide sequence ID" value="NZ_JAZIBG010000028.1"/>
</dbReference>
<keyword evidence="4" id="KW-1185">Reference proteome</keyword>
<dbReference type="PROSITE" id="PS51733">
    <property type="entry name" value="BPL_LPL_CATALYTIC"/>
    <property type="match status" value="1"/>
</dbReference>
<dbReference type="CDD" id="cd16442">
    <property type="entry name" value="BPL"/>
    <property type="match status" value="1"/>
</dbReference>
<dbReference type="PANTHER" id="PTHR12835:SF5">
    <property type="entry name" value="BIOTIN--PROTEIN LIGASE"/>
    <property type="match status" value="1"/>
</dbReference>
<dbReference type="EC" id="6.3.4.15" evidence="3"/>
<dbReference type="EMBL" id="JAZIBG010000028">
    <property type="protein sequence ID" value="MEF7615074.1"/>
    <property type="molecule type" value="Genomic_DNA"/>
</dbReference>
<dbReference type="GO" id="GO:0004077">
    <property type="term" value="F:biotin--[biotin carboxyl-carrier protein] ligase activity"/>
    <property type="evidence" value="ECO:0007669"/>
    <property type="project" value="UniProtKB-EC"/>
</dbReference>
<evidence type="ECO:0000256" key="1">
    <source>
        <dbReference type="ARBA" id="ARBA00022598"/>
    </source>
</evidence>
<dbReference type="SUPFAM" id="SSF55681">
    <property type="entry name" value="Class II aaRS and biotin synthetases"/>
    <property type="match status" value="1"/>
</dbReference>
<dbReference type="Gene3D" id="3.30.930.10">
    <property type="entry name" value="Bira Bifunctional Protein, Domain 2"/>
    <property type="match status" value="1"/>
</dbReference>
<dbReference type="Proteomes" id="UP001336250">
    <property type="component" value="Unassembled WGS sequence"/>
</dbReference>
<evidence type="ECO:0000313" key="4">
    <source>
        <dbReference type="Proteomes" id="UP001336250"/>
    </source>
</evidence>
<dbReference type="Pfam" id="PF03099">
    <property type="entry name" value="BPL_LplA_LipB"/>
    <property type="match status" value="1"/>
</dbReference>
<feature type="domain" description="BPL/LPL catalytic" evidence="2">
    <location>
        <begin position="56"/>
        <end position="235"/>
    </location>
</feature>
<dbReference type="AlphaFoldDB" id="A0AAW9QHE7"/>
<name>A0AAW9QHE7_9BURK</name>